<accession>A0A5C5VSC8</accession>
<name>A0A5C5VSC8_9BACT</name>
<dbReference type="EMBL" id="SJPH01000008">
    <property type="protein sequence ID" value="TWT41524.1"/>
    <property type="molecule type" value="Genomic_DNA"/>
</dbReference>
<evidence type="ECO:0008006" key="3">
    <source>
        <dbReference type="Google" id="ProtNLM"/>
    </source>
</evidence>
<evidence type="ECO:0000313" key="1">
    <source>
        <dbReference type="EMBL" id="TWT41524.1"/>
    </source>
</evidence>
<dbReference type="AlphaFoldDB" id="A0A5C5VSC8"/>
<gene>
    <name evidence="1" type="ORF">Pla111_29000</name>
</gene>
<reference evidence="1 2" key="1">
    <citation type="submission" date="2019-02" db="EMBL/GenBank/DDBJ databases">
        <title>Deep-cultivation of Planctomycetes and their phenomic and genomic characterization uncovers novel biology.</title>
        <authorList>
            <person name="Wiegand S."/>
            <person name="Jogler M."/>
            <person name="Boedeker C."/>
            <person name="Pinto D."/>
            <person name="Vollmers J."/>
            <person name="Rivas-Marin E."/>
            <person name="Kohn T."/>
            <person name="Peeters S.H."/>
            <person name="Heuer A."/>
            <person name="Rast P."/>
            <person name="Oberbeckmann S."/>
            <person name="Bunk B."/>
            <person name="Jeske O."/>
            <person name="Meyerdierks A."/>
            <person name="Storesund J.E."/>
            <person name="Kallscheuer N."/>
            <person name="Luecker S."/>
            <person name="Lage O.M."/>
            <person name="Pohl T."/>
            <person name="Merkel B.J."/>
            <person name="Hornburger P."/>
            <person name="Mueller R.-W."/>
            <person name="Bruemmer F."/>
            <person name="Labrenz M."/>
            <person name="Spormann A.M."/>
            <person name="Op Den Camp H."/>
            <person name="Overmann J."/>
            <person name="Amann R."/>
            <person name="Jetten M.S.M."/>
            <person name="Mascher T."/>
            <person name="Medema M.H."/>
            <person name="Devos D.P."/>
            <person name="Kaster A.-K."/>
            <person name="Ovreas L."/>
            <person name="Rohde M."/>
            <person name="Galperin M.Y."/>
            <person name="Jogler C."/>
        </authorList>
    </citation>
    <scope>NUCLEOTIDE SEQUENCE [LARGE SCALE GENOMIC DNA]</scope>
    <source>
        <strain evidence="1 2">Pla111</strain>
    </source>
</reference>
<proteinExistence type="predicted"/>
<sequence>MGKLTDILAAGGFGGDDFTKNWQSTVAADEFEPLPTGEYVATIQHGELTTVGSKDTPSYKLTFRVAEGDHADRLFWHDVWLTRAALPQAKRDLAKLGVTDPTQLERAIPIGIVCKVRLALRRDDDGTERNRVQRFEVLRIETPEADPYAPLYGEEDATDAA</sequence>
<protein>
    <recommendedName>
        <fullName evidence="3">DUF669 domain-containing protein</fullName>
    </recommendedName>
</protein>
<organism evidence="1 2">
    <name type="scientific">Botrimarina hoheduenensis</name>
    <dbReference type="NCBI Taxonomy" id="2528000"/>
    <lineage>
        <taxon>Bacteria</taxon>
        <taxon>Pseudomonadati</taxon>
        <taxon>Planctomycetota</taxon>
        <taxon>Planctomycetia</taxon>
        <taxon>Pirellulales</taxon>
        <taxon>Lacipirellulaceae</taxon>
        <taxon>Botrimarina</taxon>
    </lineage>
</organism>
<keyword evidence="2" id="KW-1185">Reference proteome</keyword>
<comment type="caution">
    <text evidence="1">The sequence shown here is derived from an EMBL/GenBank/DDBJ whole genome shotgun (WGS) entry which is preliminary data.</text>
</comment>
<dbReference type="Proteomes" id="UP000318995">
    <property type="component" value="Unassembled WGS sequence"/>
</dbReference>
<evidence type="ECO:0000313" key="2">
    <source>
        <dbReference type="Proteomes" id="UP000318995"/>
    </source>
</evidence>
<dbReference type="RefSeq" id="WP_146575114.1">
    <property type="nucleotide sequence ID" value="NZ_SJPH01000008.1"/>
</dbReference>
<dbReference type="OrthoDB" id="278783at2"/>